<organism evidence="2 4">
    <name type="scientific">Dracunculus medinensis</name>
    <name type="common">Guinea worm</name>
    <dbReference type="NCBI Taxonomy" id="318479"/>
    <lineage>
        <taxon>Eukaryota</taxon>
        <taxon>Metazoa</taxon>
        <taxon>Ecdysozoa</taxon>
        <taxon>Nematoda</taxon>
        <taxon>Chromadorea</taxon>
        <taxon>Rhabditida</taxon>
        <taxon>Spirurina</taxon>
        <taxon>Dracunculoidea</taxon>
        <taxon>Dracunculidae</taxon>
        <taxon>Dracunculus</taxon>
    </lineage>
</organism>
<dbReference type="Proteomes" id="UP000274756">
    <property type="component" value="Unassembled WGS sequence"/>
</dbReference>
<keyword evidence="3" id="KW-1185">Reference proteome</keyword>
<dbReference type="Proteomes" id="UP000038040">
    <property type="component" value="Unplaced"/>
</dbReference>
<dbReference type="STRING" id="318479.A0A0N4UJ28"/>
<gene>
    <name evidence="1" type="ORF">DME_LOCUS1908</name>
</gene>
<protein>
    <submittedName>
        <fullName evidence="1 4">Uncharacterized protein</fullName>
    </submittedName>
</protein>
<proteinExistence type="predicted"/>
<dbReference type="OrthoDB" id="5859941at2759"/>
<reference evidence="4" key="1">
    <citation type="submission" date="2017-02" db="UniProtKB">
        <authorList>
            <consortium name="WormBaseParasite"/>
        </authorList>
    </citation>
    <scope>IDENTIFICATION</scope>
</reference>
<name>A0A0N4UJ28_DRAME</name>
<dbReference type="AlphaFoldDB" id="A0A0N4UJ28"/>
<sequence>MHLTRSVEILTKVNEELKNDINNLKISSLSNFEHLKIKTEQVLEKIFLEYFFRIPIEEYFEKKEKEPYLVGINIPEKSTDDESAIADRLLAENIVVAAGFKTEFIKEVRRHGRKGTGRPRVLKIRFEDKHMAMSVLRNKDVRSIVPPGSFLRKDLMKRELLLDKQLRKECYTRNQSLNLKKLLLIDNPNSIFCNPNSIINETWLDDSIDNRELNFDGFVVSRKDRTINNSNIRGGGLIMLIPDYYKFITFDDYVCSSVIFDN</sequence>
<evidence type="ECO:0000313" key="1">
    <source>
        <dbReference type="EMBL" id="VDN51935.1"/>
    </source>
</evidence>
<reference evidence="1 3" key="2">
    <citation type="submission" date="2018-11" db="EMBL/GenBank/DDBJ databases">
        <authorList>
            <consortium name="Pathogen Informatics"/>
        </authorList>
    </citation>
    <scope>NUCLEOTIDE SEQUENCE [LARGE SCALE GENOMIC DNA]</scope>
</reference>
<dbReference type="WBParaSite" id="DME_0000764101-mRNA-1">
    <property type="protein sequence ID" value="DME_0000764101-mRNA-1"/>
    <property type="gene ID" value="DME_0000764101"/>
</dbReference>
<evidence type="ECO:0000313" key="4">
    <source>
        <dbReference type="WBParaSite" id="DME_0000764101-mRNA-1"/>
    </source>
</evidence>
<evidence type="ECO:0000313" key="2">
    <source>
        <dbReference type="Proteomes" id="UP000038040"/>
    </source>
</evidence>
<dbReference type="EMBL" id="UYYG01000036">
    <property type="protein sequence ID" value="VDN51935.1"/>
    <property type="molecule type" value="Genomic_DNA"/>
</dbReference>
<accession>A0A0N4UJ28</accession>
<evidence type="ECO:0000313" key="3">
    <source>
        <dbReference type="Proteomes" id="UP000274756"/>
    </source>
</evidence>